<feature type="transmembrane region" description="Helical" evidence="9">
    <location>
        <begin position="361"/>
        <end position="384"/>
    </location>
</feature>
<evidence type="ECO:0000256" key="4">
    <source>
        <dbReference type="ARBA" id="ARBA00022692"/>
    </source>
</evidence>
<dbReference type="PRINTS" id="PR00171">
    <property type="entry name" value="SUGRTRNSPORT"/>
</dbReference>
<feature type="transmembrane region" description="Helical" evidence="9">
    <location>
        <begin position="83"/>
        <end position="100"/>
    </location>
</feature>
<dbReference type="PROSITE" id="PS50850">
    <property type="entry name" value="MFS"/>
    <property type="match status" value="1"/>
</dbReference>
<dbReference type="PANTHER" id="PTHR48022">
    <property type="entry name" value="PLASTIDIC GLUCOSE TRANSPORTER 4"/>
    <property type="match status" value="1"/>
</dbReference>
<dbReference type="InterPro" id="IPR020846">
    <property type="entry name" value="MFS_dom"/>
</dbReference>
<evidence type="ECO:0000256" key="6">
    <source>
        <dbReference type="ARBA" id="ARBA00023136"/>
    </source>
</evidence>
<feature type="region of interest" description="Disordered" evidence="8">
    <location>
        <begin position="463"/>
        <end position="486"/>
    </location>
</feature>
<keyword evidence="6 9" id="KW-0472">Membrane</keyword>
<protein>
    <submittedName>
        <fullName evidence="11">General substrate transporter</fullName>
    </submittedName>
</protein>
<evidence type="ECO:0000313" key="12">
    <source>
        <dbReference type="Proteomes" id="UP000799324"/>
    </source>
</evidence>
<comment type="similarity">
    <text evidence="2 7">Belongs to the major facilitator superfamily. Sugar transporter (TC 2.A.1.1) family.</text>
</comment>
<dbReference type="InterPro" id="IPR003663">
    <property type="entry name" value="Sugar/inositol_transpt"/>
</dbReference>
<dbReference type="Proteomes" id="UP000799324">
    <property type="component" value="Unassembled WGS sequence"/>
</dbReference>
<dbReference type="OrthoDB" id="6612291at2759"/>
<feature type="transmembrane region" description="Helical" evidence="9">
    <location>
        <begin position="396"/>
        <end position="414"/>
    </location>
</feature>
<dbReference type="EMBL" id="MU004428">
    <property type="protein sequence ID" value="KAF2651337.1"/>
    <property type="molecule type" value="Genomic_DNA"/>
</dbReference>
<evidence type="ECO:0000256" key="8">
    <source>
        <dbReference type="SAM" id="MobiDB-lite"/>
    </source>
</evidence>
<feature type="compositionally biased region" description="Polar residues" evidence="8">
    <location>
        <begin position="476"/>
        <end position="486"/>
    </location>
</feature>
<evidence type="ECO:0000256" key="2">
    <source>
        <dbReference type="ARBA" id="ARBA00010992"/>
    </source>
</evidence>
<organism evidence="11 12">
    <name type="scientific">Lophiostoma macrostomum CBS 122681</name>
    <dbReference type="NCBI Taxonomy" id="1314788"/>
    <lineage>
        <taxon>Eukaryota</taxon>
        <taxon>Fungi</taxon>
        <taxon>Dikarya</taxon>
        <taxon>Ascomycota</taxon>
        <taxon>Pezizomycotina</taxon>
        <taxon>Dothideomycetes</taxon>
        <taxon>Pleosporomycetidae</taxon>
        <taxon>Pleosporales</taxon>
        <taxon>Lophiostomataceae</taxon>
        <taxon>Lophiostoma</taxon>
    </lineage>
</organism>
<feature type="transmembrane region" description="Helical" evidence="9">
    <location>
        <begin position="106"/>
        <end position="129"/>
    </location>
</feature>
<accession>A0A6A6SW91</accession>
<dbReference type="PROSITE" id="PS00217">
    <property type="entry name" value="SUGAR_TRANSPORT_2"/>
    <property type="match status" value="1"/>
</dbReference>
<feature type="transmembrane region" description="Helical" evidence="9">
    <location>
        <begin position="295"/>
        <end position="315"/>
    </location>
</feature>
<reference evidence="11" key="1">
    <citation type="journal article" date="2020" name="Stud. Mycol.">
        <title>101 Dothideomycetes genomes: a test case for predicting lifestyles and emergence of pathogens.</title>
        <authorList>
            <person name="Haridas S."/>
            <person name="Albert R."/>
            <person name="Binder M."/>
            <person name="Bloem J."/>
            <person name="Labutti K."/>
            <person name="Salamov A."/>
            <person name="Andreopoulos B."/>
            <person name="Baker S."/>
            <person name="Barry K."/>
            <person name="Bills G."/>
            <person name="Bluhm B."/>
            <person name="Cannon C."/>
            <person name="Castanera R."/>
            <person name="Culley D."/>
            <person name="Daum C."/>
            <person name="Ezra D."/>
            <person name="Gonzalez J."/>
            <person name="Henrissat B."/>
            <person name="Kuo A."/>
            <person name="Liang C."/>
            <person name="Lipzen A."/>
            <person name="Lutzoni F."/>
            <person name="Magnuson J."/>
            <person name="Mondo S."/>
            <person name="Nolan M."/>
            <person name="Ohm R."/>
            <person name="Pangilinan J."/>
            <person name="Park H.-J."/>
            <person name="Ramirez L."/>
            <person name="Alfaro M."/>
            <person name="Sun H."/>
            <person name="Tritt A."/>
            <person name="Yoshinaga Y."/>
            <person name="Zwiers L.-H."/>
            <person name="Turgeon B."/>
            <person name="Goodwin S."/>
            <person name="Spatafora J."/>
            <person name="Crous P."/>
            <person name="Grigoriev I."/>
        </authorList>
    </citation>
    <scope>NUCLEOTIDE SEQUENCE</scope>
    <source>
        <strain evidence="11">CBS 122681</strain>
    </source>
</reference>
<feature type="transmembrane region" description="Helical" evidence="9">
    <location>
        <begin position="327"/>
        <end position="349"/>
    </location>
</feature>
<comment type="subcellular location">
    <subcellularLocation>
        <location evidence="1">Membrane</location>
        <topology evidence="1">Multi-pass membrane protein</topology>
    </subcellularLocation>
</comment>
<evidence type="ECO:0000259" key="10">
    <source>
        <dbReference type="PROSITE" id="PS50850"/>
    </source>
</evidence>
<evidence type="ECO:0000256" key="7">
    <source>
        <dbReference type="RuleBase" id="RU003346"/>
    </source>
</evidence>
<keyword evidence="3 7" id="KW-0813">Transport</keyword>
<evidence type="ECO:0000256" key="3">
    <source>
        <dbReference type="ARBA" id="ARBA00022448"/>
    </source>
</evidence>
<proteinExistence type="inferred from homology"/>
<dbReference type="AlphaFoldDB" id="A0A6A6SW91"/>
<dbReference type="InterPro" id="IPR005828">
    <property type="entry name" value="MFS_sugar_transport-like"/>
</dbReference>
<dbReference type="InterPro" id="IPR036259">
    <property type="entry name" value="MFS_trans_sf"/>
</dbReference>
<feature type="transmembrane region" description="Helical" evidence="9">
    <location>
        <begin position="52"/>
        <end position="71"/>
    </location>
</feature>
<dbReference type="InterPro" id="IPR050360">
    <property type="entry name" value="MFS_Sugar_Transporters"/>
</dbReference>
<keyword evidence="5 9" id="KW-1133">Transmembrane helix</keyword>
<dbReference type="GO" id="GO:0016020">
    <property type="term" value="C:membrane"/>
    <property type="evidence" value="ECO:0007669"/>
    <property type="project" value="UniProtKB-SubCell"/>
</dbReference>
<evidence type="ECO:0000256" key="9">
    <source>
        <dbReference type="SAM" id="Phobius"/>
    </source>
</evidence>
<sequence length="486" mass="52635">MASPSVTRFLIILFVALGSLTYGYCASIIATTLGQPSFLSYFALDTRTDSTAIQGAINGLFQAGGLVGALSSGSFADKYGRRWPIFASAILTVVGGGLQAGSVAVAMYIVMRFVTGIGIGALVTLVPLYQSEISPPAIRGLLVGMHGVLICVGYALASWIGLAFYFVNASGAQWRIPLAIQCLAPLALAAGVLFLPESPRWLLSQDRSDEAFASFAKTRDAVADGDHRLDFELLREQVRQETYESHKWIDFIKQPGLRKRCIIGWLTMFGAQGTATLVINNYGPSLYKSLGYGTVQQLLIQCGWISICPIGNWINALVVDKVGRMRLLMFGFAGCVVALVGECITVSIFQKHGQSGVASAAVFFLFLHITFFSVSVDATSYIYASEIFPTPARAKGLSISVSGLFVATIIFLQAAPTAFAEVGWKYYLLFVCITSVLFVVIWLWFPETRQKPLEDISNLFGDAPRGETKHEEVVSTKETSQPKAVS</sequence>
<name>A0A6A6SW91_9PLEO</name>
<dbReference type="FunFam" id="1.20.1250.20:FF:000134">
    <property type="entry name" value="MFS sugar transporter protein"/>
    <property type="match status" value="1"/>
</dbReference>
<evidence type="ECO:0000256" key="5">
    <source>
        <dbReference type="ARBA" id="ARBA00022989"/>
    </source>
</evidence>
<dbReference type="PANTHER" id="PTHR48022:SF11">
    <property type="entry name" value="MONOSACCHARIDE TRANSPORTER (HXT8), PUTATIVE (AFU_ORTHOLOGUE AFUA_2G08120)-RELATED"/>
    <property type="match status" value="1"/>
</dbReference>
<keyword evidence="4 9" id="KW-0812">Transmembrane</keyword>
<dbReference type="InterPro" id="IPR005829">
    <property type="entry name" value="Sugar_transporter_CS"/>
</dbReference>
<gene>
    <name evidence="11" type="ORF">K491DRAFT_98174</name>
</gene>
<feature type="transmembrane region" description="Helical" evidence="9">
    <location>
        <begin position="178"/>
        <end position="195"/>
    </location>
</feature>
<feature type="transmembrane region" description="Helical" evidence="9">
    <location>
        <begin position="426"/>
        <end position="445"/>
    </location>
</feature>
<dbReference type="Pfam" id="PF00083">
    <property type="entry name" value="Sugar_tr"/>
    <property type="match status" value="1"/>
</dbReference>
<dbReference type="SUPFAM" id="SSF103473">
    <property type="entry name" value="MFS general substrate transporter"/>
    <property type="match status" value="1"/>
</dbReference>
<evidence type="ECO:0000313" key="11">
    <source>
        <dbReference type="EMBL" id="KAF2651337.1"/>
    </source>
</evidence>
<evidence type="ECO:0000256" key="1">
    <source>
        <dbReference type="ARBA" id="ARBA00004141"/>
    </source>
</evidence>
<feature type="compositionally biased region" description="Basic and acidic residues" evidence="8">
    <location>
        <begin position="464"/>
        <end position="475"/>
    </location>
</feature>
<dbReference type="Gene3D" id="1.20.1250.20">
    <property type="entry name" value="MFS general substrate transporter like domains"/>
    <property type="match status" value="1"/>
</dbReference>
<dbReference type="NCBIfam" id="TIGR00879">
    <property type="entry name" value="SP"/>
    <property type="match status" value="1"/>
</dbReference>
<feature type="domain" description="Major facilitator superfamily (MFS) profile" evidence="10">
    <location>
        <begin position="11"/>
        <end position="449"/>
    </location>
</feature>
<feature type="transmembrane region" description="Helical" evidence="9">
    <location>
        <begin position="262"/>
        <end position="283"/>
    </location>
</feature>
<feature type="transmembrane region" description="Helical" evidence="9">
    <location>
        <begin position="141"/>
        <end position="166"/>
    </location>
</feature>
<keyword evidence="12" id="KW-1185">Reference proteome</keyword>
<dbReference type="GO" id="GO:0005351">
    <property type="term" value="F:carbohydrate:proton symporter activity"/>
    <property type="evidence" value="ECO:0007669"/>
    <property type="project" value="TreeGrafter"/>
</dbReference>